<protein>
    <recommendedName>
        <fullName evidence="1">Minor tail T domain-containing protein</fullName>
    </recommendedName>
</protein>
<sequence length="81" mass="9169">MDSQELSEWAAFEMIEGPIGQRRDDILTAMQISAVVNANRDRKQPYPFSDFVPKWDRTQPTPEELFRKLAGINATLGGSTQ</sequence>
<dbReference type="AlphaFoldDB" id="A0A1H6EPF8"/>
<dbReference type="Proteomes" id="UP000199690">
    <property type="component" value="Unassembled WGS sequence"/>
</dbReference>
<proteinExistence type="predicted"/>
<reference evidence="2" key="1">
    <citation type="submission" date="2016-10" db="EMBL/GenBank/DDBJ databases">
        <authorList>
            <person name="de Groot N.N."/>
        </authorList>
    </citation>
    <scope>NUCLEOTIDE SEQUENCE [LARGE SCALE GENOMIC DNA]</scope>
    <source>
        <strain evidence="2">ATCC 20501</strain>
    </source>
</reference>
<reference evidence="4 5" key="2">
    <citation type="submission" date="2016-10" db="EMBL/GenBank/DDBJ databases">
        <authorList>
            <person name="Varghese N."/>
            <person name="Submissions S."/>
        </authorList>
    </citation>
    <scope>NUCLEOTIDE SEQUENCE [LARGE SCALE GENOMIC DNA]</scope>
    <source>
        <strain evidence="5">ATCC 20501</strain>
        <strain evidence="3 4">CGMCC 4.3529</strain>
    </source>
</reference>
<evidence type="ECO:0000313" key="5">
    <source>
        <dbReference type="Proteomes" id="UP000236729"/>
    </source>
</evidence>
<dbReference type="InterPro" id="IPR009350">
    <property type="entry name" value="Phage_tail_T"/>
</dbReference>
<dbReference type="EMBL" id="FOME01000003">
    <property type="protein sequence ID" value="SFD23193.1"/>
    <property type="molecule type" value="Genomic_DNA"/>
</dbReference>
<dbReference type="EMBL" id="FNVB01000023">
    <property type="protein sequence ID" value="SEG98815.1"/>
    <property type="molecule type" value="Genomic_DNA"/>
</dbReference>
<evidence type="ECO:0000313" key="3">
    <source>
        <dbReference type="EMBL" id="SFD23193.1"/>
    </source>
</evidence>
<dbReference type="Proteomes" id="UP000236729">
    <property type="component" value="Unassembled WGS sequence"/>
</dbReference>
<organism evidence="2 5">
    <name type="scientific">Saccharopolyspora kobensis</name>
    <dbReference type="NCBI Taxonomy" id="146035"/>
    <lineage>
        <taxon>Bacteria</taxon>
        <taxon>Bacillati</taxon>
        <taxon>Actinomycetota</taxon>
        <taxon>Actinomycetes</taxon>
        <taxon>Pseudonocardiales</taxon>
        <taxon>Pseudonocardiaceae</taxon>
        <taxon>Saccharopolyspora</taxon>
    </lineage>
</organism>
<evidence type="ECO:0000259" key="1">
    <source>
        <dbReference type="Pfam" id="PF06223"/>
    </source>
</evidence>
<keyword evidence="4" id="KW-1185">Reference proteome</keyword>
<evidence type="ECO:0000313" key="2">
    <source>
        <dbReference type="EMBL" id="SEG98815.1"/>
    </source>
</evidence>
<dbReference type="RefSeq" id="WP_093350555.1">
    <property type="nucleotide sequence ID" value="NZ_FNVB01000023.1"/>
</dbReference>
<dbReference type="Pfam" id="PF06223">
    <property type="entry name" value="Phage_tail_T"/>
    <property type="match status" value="1"/>
</dbReference>
<name>A0A1H6EPF8_9PSEU</name>
<accession>A0A1H6EPF8</accession>
<gene>
    <name evidence="2" type="ORF">SAMN02982929_07221</name>
    <name evidence="3" type="ORF">SAMN05216506_103157</name>
</gene>
<accession>A0A1I1QVA1</accession>
<feature type="domain" description="Minor tail T" evidence="1">
    <location>
        <begin position="2"/>
        <end position="74"/>
    </location>
</feature>
<evidence type="ECO:0000313" key="4">
    <source>
        <dbReference type="Proteomes" id="UP000199690"/>
    </source>
</evidence>